<dbReference type="EMBL" id="FR695872">
    <property type="protein sequence ID" value="CBX29465.1"/>
    <property type="molecule type" value="Genomic_DNA"/>
</dbReference>
<gene>
    <name evidence="1" type="ORF">N47_J04460</name>
</gene>
<evidence type="ECO:0000313" key="1">
    <source>
        <dbReference type="EMBL" id="CBX29465.1"/>
    </source>
</evidence>
<proteinExistence type="predicted"/>
<dbReference type="AlphaFoldDB" id="E1YFX1"/>
<accession>E1YFX1</accession>
<organism evidence="1">
    <name type="scientific">uncultured Desulfobacterium sp</name>
    <dbReference type="NCBI Taxonomy" id="201089"/>
    <lineage>
        <taxon>Bacteria</taxon>
        <taxon>Pseudomonadati</taxon>
        <taxon>Thermodesulfobacteriota</taxon>
        <taxon>Desulfobacteria</taxon>
        <taxon>Desulfobacterales</taxon>
        <taxon>Desulfobacteriaceae</taxon>
        <taxon>Desulfobacterium</taxon>
        <taxon>environmental samples</taxon>
    </lineage>
</organism>
<name>E1YFX1_9BACT</name>
<sequence>MFYCIIDKIEAADAEVLKHLTNLPELNNDWTEEKKLEITENVYRELSDPAHPLSIAMKNMKTVAEVRIIEGLDKT</sequence>
<reference evidence="1" key="1">
    <citation type="journal article" date="2011" name="Environ. Microbiol.">
        <title>Genomic insights into the metabolic potential of the polycyclic aromatic hydrocarbon degrading sulfate-reducing Deltaproteobacterium N47.</title>
        <authorList>
            <person name="Bergmann F."/>
            <person name="Selesi D."/>
            <person name="Weinmaier T."/>
            <person name="Tischler P."/>
            <person name="Rattei T."/>
            <person name="Meckenstock R.U."/>
        </authorList>
    </citation>
    <scope>NUCLEOTIDE SEQUENCE</scope>
</reference>
<protein>
    <submittedName>
        <fullName evidence="1">Uncharacterized protein</fullName>
    </submittedName>
</protein>